<evidence type="ECO:0000256" key="1">
    <source>
        <dbReference type="ARBA" id="ARBA00022737"/>
    </source>
</evidence>
<dbReference type="AlphaFoldDB" id="W1NKF8"/>
<dbReference type="FunFam" id="1.25.40.10:FF:000285">
    <property type="entry name" value="Pentatricopeptide repeat-containing protein, chloroplastic"/>
    <property type="match status" value="1"/>
</dbReference>
<dbReference type="GO" id="GO:0009451">
    <property type="term" value="P:RNA modification"/>
    <property type="evidence" value="ECO:0007669"/>
    <property type="project" value="InterPro"/>
</dbReference>
<protein>
    <recommendedName>
        <fullName evidence="5">Pentacotripeptide-repeat region of PRORP domain-containing protein</fullName>
    </recommendedName>
</protein>
<dbReference type="GO" id="GO:0003723">
    <property type="term" value="F:RNA binding"/>
    <property type="evidence" value="ECO:0007669"/>
    <property type="project" value="InterPro"/>
</dbReference>
<gene>
    <name evidence="3" type="ORF">AMTR_s00001p00180560</name>
</gene>
<keyword evidence="1" id="KW-0677">Repeat</keyword>
<dbReference type="Pfam" id="PF01535">
    <property type="entry name" value="PPR"/>
    <property type="match status" value="2"/>
</dbReference>
<organism evidence="3 4">
    <name type="scientific">Amborella trichopoda</name>
    <dbReference type="NCBI Taxonomy" id="13333"/>
    <lineage>
        <taxon>Eukaryota</taxon>
        <taxon>Viridiplantae</taxon>
        <taxon>Streptophyta</taxon>
        <taxon>Embryophyta</taxon>
        <taxon>Tracheophyta</taxon>
        <taxon>Spermatophyta</taxon>
        <taxon>Magnoliopsida</taxon>
        <taxon>Amborellales</taxon>
        <taxon>Amborellaceae</taxon>
        <taxon>Amborella</taxon>
    </lineage>
</organism>
<dbReference type="InterPro" id="IPR046960">
    <property type="entry name" value="PPR_At4g14850-like_plant"/>
</dbReference>
<dbReference type="Gramene" id="ERM96297">
    <property type="protein sequence ID" value="ERM96297"/>
    <property type="gene ID" value="AMTR_s00001p00180560"/>
</dbReference>
<dbReference type="PROSITE" id="PS51375">
    <property type="entry name" value="PPR"/>
    <property type="match status" value="2"/>
</dbReference>
<reference evidence="4" key="1">
    <citation type="journal article" date="2013" name="Science">
        <title>The Amborella genome and the evolution of flowering plants.</title>
        <authorList>
            <consortium name="Amborella Genome Project"/>
        </authorList>
    </citation>
    <scope>NUCLEOTIDE SEQUENCE [LARGE SCALE GENOMIC DNA]</scope>
</reference>
<dbReference type="NCBIfam" id="TIGR00756">
    <property type="entry name" value="PPR"/>
    <property type="match status" value="2"/>
</dbReference>
<feature type="repeat" description="PPR" evidence="2">
    <location>
        <begin position="164"/>
        <end position="198"/>
    </location>
</feature>
<dbReference type="PANTHER" id="PTHR47926">
    <property type="entry name" value="PENTATRICOPEPTIDE REPEAT-CONTAINING PROTEIN"/>
    <property type="match status" value="1"/>
</dbReference>
<dbReference type="InterPro" id="IPR002885">
    <property type="entry name" value="PPR_rpt"/>
</dbReference>
<dbReference type="EMBL" id="KI397142">
    <property type="protein sequence ID" value="ERM96297.1"/>
    <property type="molecule type" value="Genomic_DNA"/>
</dbReference>
<evidence type="ECO:0000256" key="2">
    <source>
        <dbReference type="PROSITE-ProRule" id="PRU00708"/>
    </source>
</evidence>
<dbReference type="Pfam" id="PF13041">
    <property type="entry name" value="PPR_2"/>
    <property type="match status" value="1"/>
</dbReference>
<dbReference type="OMA" id="HANVLIN"/>
<evidence type="ECO:0008006" key="5">
    <source>
        <dbReference type="Google" id="ProtNLM"/>
    </source>
</evidence>
<feature type="repeat" description="PPR" evidence="2">
    <location>
        <begin position="63"/>
        <end position="97"/>
    </location>
</feature>
<dbReference type="Gene3D" id="1.25.40.10">
    <property type="entry name" value="Tetratricopeptide repeat domain"/>
    <property type="match status" value="2"/>
</dbReference>
<evidence type="ECO:0000313" key="3">
    <source>
        <dbReference type="EMBL" id="ERM96297.1"/>
    </source>
</evidence>
<dbReference type="HOGENOM" id="CLU_002706_21_1_1"/>
<dbReference type="FunFam" id="1.25.40.10:FF:000196">
    <property type="entry name" value="Pentatricopeptide repeat-containing protein At4g14850"/>
    <property type="match status" value="1"/>
</dbReference>
<sequence>MSSLLRNCVPLGALNQGRQIHANVLINGLMPNVVLETDLIIMYSKCGSITEAQQVFESMPHRNMHSWNSMIAAHVRCAQWDQALQIFSEFLNLGYQPDHFTYPCLFKACAGQRAQFKGKKLHNHVIKMGYDSHLIVSCAIMDMYAKCERVGDAEKVFNGISQRDITSWNAMIAGYDRAGLSLKALNTLVEMQREGVVIDSMTMPSVLSACGHEGNLLQGSS</sequence>
<keyword evidence="4" id="KW-1185">Reference proteome</keyword>
<dbReference type="eggNOG" id="KOG4197">
    <property type="taxonomic scope" value="Eukaryota"/>
</dbReference>
<dbReference type="Proteomes" id="UP000017836">
    <property type="component" value="Unassembled WGS sequence"/>
</dbReference>
<proteinExistence type="predicted"/>
<evidence type="ECO:0000313" key="4">
    <source>
        <dbReference type="Proteomes" id="UP000017836"/>
    </source>
</evidence>
<dbReference type="PANTHER" id="PTHR47926:SF468">
    <property type="entry name" value="PENTATRICOPEPTIDE REPEAT-CONTAINING PROTEIN"/>
    <property type="match status" value="1"/>
</dbReference>
<name>W1NKF8_AMBTC</name>
<accession>W1NKF8</accession>
<dbReference type="InterPro" id="IPR011990">
    <property type="entry name" value="TPR-like_helical_dom_sf"/>
</dbReference>